<accession>A0A8H3XQS0</accession>
<dbReference type="Proteomes" id="UP000465221">
    <property type="component" value="Unassembled WGS sequence"/>
</dbReference>
<sequence>LNNINFYHHPPPLKPPTHTLSSSSWKLYHVPSAPQSFLFSYPLPPKPPATVTAVLTSMIKGHLQFAAPHNIFNIELENIPTQENSLVERETDLDIIKASPKPEMTLDASPTLSTWKISVIVLGESLLMLWAVTSLRMLVLPVIPAGTDDYEGDGGGEGGGN</sequence>
<comment type="caution">
    <text evidence="1">The sequence shown here is derived from an EMBL/GenBank/DDBJ whole genome shotgun (WGS) entry which is preliminary data.</text>
</comment>
<evidence type="ECO:0000313" key="2">
    <source>
        <dbReference type="Proteomes" id="UP000465221"/>
    </source>
</evidence>
<dbReference type="EMBL" id="BLKC01000163">
    <property type="protein sequence ID" value="GFF57990.1"/>
    <property type="molecule type" value="Genomic_DNA"/>
</dbReference>
<proteinExistence type="predicted"/>
<dbReference type="AlphaFoldDB" id="A0A8H3XQS0"/>
<reference evidence="1 2" key="1">
    <citation type="submission" date="2020-01" db="EMBL/GenBank/DDBJ databases">
        <title>Draft genome sequence of Aspergillus udagawae IFM 46972.</title>
        <authorList>
            <person name="Takahashi H."/>
            <person name="Yaguchi T."/>
        </authorList>
    </citation>
    <scope>NUCLEOTIDE SEQUENCE [LARGE SCALE GENOMIC DNA]</scope>
    <source>
        <strain evidence="1 2">IFM 46972</strain>
    </source>
</reference>
<organism evidence="1 2">
    <name type="scientific">Aspergillus udagawae</name>
    <dbReference type="NCBI Taxonomy" id="91492"/>
    <lineage>
        <taxon>Eukaryota</taxon>
        <taxon>Fungi</taxon>
        <taxon>Dikarya</taxon>
        <taxon>Ascomycota</taxon>
        <taxon>Pezizomycotina</taxon>
        <taxon>Eurotiomycetes</taxon>
        <taxon>Eurotiomycetidae</taxon>
        <taxon>Eurotiales</taxon>
        <taxon>Aspergillaceae</taxon>
        <taxon>Aspergillus</taxon>
        <taxon>Aspergillus subgen. Fumigati</taxon>
    </lineage>
</organism>
<feature type="non-terminal residue" evidence="1">
    <location>
        <position position="161"/>
    </location>
</feature>
<evidence type="ECO:0000313" key="1">
    <source>
        <dbReference type="EMBL" id="GFF57990.1"/>
    </source>
</evidence>
<gene>
    <name evidence="1" type="ORF">IFM46972_10967</name>
</gene>
<name>A0A8H3XQS0_9EURO</name>
<protein>
    <submittedName>
        <fullName evidence="1">Uncharacterized protein</fullName>
    </submittedName>
</protein>